<dbReference type="PANTHER" id="PTHR11926">
    <property type="entry name" value="GLUCOSYL/GLUCURONOSYL TRANSFERASES"/>
    <property type="match status" value="1"/>
</dbReference>
<dbReference type="FunFam" id="3.40.50.2000:FF:000019">
    <property type="entry name" value="Glycosyltransferase"/>
    <property type="match status" value="1"/>
</dbReference>
<keyword evidence="3" id="KW-0328">Glycosyltransferase</keyword>
<gene>
    <name evidence="5" type="ORF">RJT34_05710</name>
</gene>
<organism evidence="5 6">
    <name type="scientific">Clitoria ternatea</name>
    <name type="common">Butterfly pea</name>
    <dbReference type="NCBI Taxonomy" id="43366"/>
    <lineage>
        <taxon>Eukaryota</taxon>
        <taxon>Viridiplantae</taxon>
        <taxon>Streptophyta</taxon>
        <taxon>Embryophyta</taxon>
        <taxon>Tracheophyta</taxon>
        <taxon>Spermatophyta</taxon>
        <taxon>Magnoliopsida</taxon>
        <taxon>eudicotyledons</taxon>
        <taxon>Gunneridae</taxon>
        <taxon>Pentapetalae</taxon>
        <taxon>rosids</taxon>
        <taxon>fabids</taxon>
        <taxon>Fabales</taxon>
        <taxon>Fabaceae</taxon>
        <taxon>Papilionoideae</taxon>
        <taxon>50 kb inversion clade</taxon>
        <taxon>NPAAA clade</taxon>
        <taxon>indigoferoid/millettioid clade</taxon>
        <taxon>Phaseoleae</taxon>
        <taxon>Clitoria</taxon>
    </lineage>
</organism>
<dbReference type="PROSITE" id="PS00375">
    <property type="entry name" value="UDPGT"/>
    <property type="match status" value="1"/>
</dbReference>
<name>A0AAN9K2Z1_CLITE</name>
<evidence type="ECO:0000256" key="2">
    <source>
        <dbReference type="ARBA" id="ARBA00022679"/>
    </source>
</evidence>
<evidence type="ECO:0000256" key="4">
    <source>
        <dbReference type="RuleBase" id="RU362057"/>
    </source>
</evidence>
<dbReference type="EC" id="2.4.1.-" evidence="4"/>
<dbReference type="CDD" id="cd03784">
    <property type="entry name" value="GT1_Gtf-like"/>
    <property type="match status" value="1"/>
</dbReference>
<dbReference type="GO" id="GO:0010294">
    <property type="term" value="F:abscisic acid glucosyltransferase activity"/>
    <property type="evidence" value="ECO:0007669"/>
    <property type="project" value="TreeGrafter"/>
</dbReference>
<dbReference type="Gene3D" id="3.40.50.2000">
    <property type="entry name" value="Glycogen Phosphorylase B"/>
    <property type="match status" value="2"/>
</dbReference>
<dbReference type="EMBL" id="JAYKXN010000002">
    <property type="protein sequence ID" value="KAK7309179.1"/>
    <property type="molecule type" value="Genomic_DNA"/>
</dbReference>
<sequence>MANDEKVNVAIVSEGLQSHINPTLRFAKRLLSKGVNSVTIITTEVARDRMLKNNTPNPHSQIQFEFFSDGLSIDFDRNKDMKTFVDSLHSVGTKNLSTLITNLTKVQQNKYSCMIVDPLVYPAIDIAFDHGIPCALFWLQPCVLFSLCYRYFNNINSFPNLDDPNEKVILPGLPALDVSDVPSYMLPSAPSHLKQILVNMCKVLDKVKWVFAISFFELEEETVKSMDSLAPMYPIGPLVSEFMLGEEKEKINSQGNSILEWLDTRESSSVIYISFGTVILLSQEQVDNIALALKKSEKSFLWVVKGYENVLPQGFVEETKGRGLVVTWCEQEKVLLHPSVGCFVTHCGWNSMLETVVAGVPVIAYPKWLDQPASAKVIVKKFGNGVVVNYGEDRVASAEEMERCIKEVMEAPSAGEIKQRAIELKVAAKKALEENGSSGKNISQFVNELKNVP</sequence>
<dbReference type="AlphaFoldDB" id="A0AAN9K2Z1"/>
<dbReference type="SUPFAM" id="SSF53756">
    <property type="entry name" value="UDP-Glycosyltransferase/glycogen phosphorylase"/>
    <property type="match status" value="1"/>
</dbReference>
<dbReference type="PANTHER" id="PTHR11926:SF1264">
    <property type="entry name" value="GLYCOSYLTRANSFERASE-RELATED"/>
    <property type="match status" value="1"/>
</dbReference>
<protein>
    <recommendedName>
        <fullName evidence="4">Glycosyltransferase</fullName>
        <ecNumber evidence="4">2.4.1.-</ecNumber>
    </recommendedName>
</protein>
<comment type="caution">
    <text evidence="5">The sequence shown here is derived from an EMBL/GenBank/DDBJ whole genome shotgun (WGS) entry which is preliminary data.</text>
</comment>
<dbReference type="InterPro" id="IPR035595">
    <property type="entry name" value="UDP_glycos_trans_CS"/>
</dbReference>
<proteinExistence type="inferred from homology"/>
<reference evidence="5 6" key="1">
    <citation type="submission" date="2024-01" db="EMBL/GenBank/DDBJ databases">
        <title>The genomes of 5 underutilized Papilionoideae crops provide insights into root nodulation and disease resistance.</title>
        <authorList>
            <person name="Yuan L."/>
        </authorList>
    </citation>
    <scope>NUCLEOTIDE SEQUENCE [LARGE SCALE GENOMIC DNA]</scope>
    <source>
        <strain evidence="5">LY-2023</strain>
        <tissue evidence="5">Leaf</tissue>
    </source>
</reference>
<dbReference type="GO" id="GO:0080043">
    <property type="term" value="F:quercetin 3-O-glucosyltransferase activity"/>
    <property type="evidence" value="ECO:0007669"/>
    <property type="project" value="TreeGrafter"/>
</dbReference>
<evidence type="ECO:0000256" key="1">
    <source>
        <dbReference type="ARBA" id="ARBA00009995"/>
    </source>
</evidence>
<keyword evidence="6" id="KW-1185">Reference proteome</keyword>
<keyword evidence="2 3" id="KW-0808">Transferase</keyword>
<dbReference type="InterPro" id="IPR002213">
    <property type="entry name" value="UDP_glucos_trans"/>
</dbReference>
<evidence type="ECO:0000313" key="5">
    <source>
        <dbReference type="EMBL" id="KAK7309179.1"/>
    </source>
</evidence>
<dbReference type="Pfam" id="PF00201">
    <property type="entry name" value="UDPGT"/>
    <property type="match status" value="1"/>
</dbReference>
<evidence type="ECO:0000313" key="6">
    <source>
        <dbReference type="Proteomes" id="UP001359559"/>
    </source>
</evidence>
<accession>A0AAN9K2Z1</accession>
<comment type="similarity">
    <text evidence="1 3">Belongs to the UDP-glycosyltransferase family.</text>
</comment>
<evidence type="ECO:0000256" key="3">
    <source>
        <dbReference type="RuleBase" id="RU003718"/>
    </source>
</evidence>
<dbReference type="Proteomes" id="UP001359559">
    <property type="component" value="Unassembled WGS sequence"/>
</dbReference>
<dbReference type="GO" id="GO:0080044">
    <property type="term" value="F:quercetin 7-O-glucosyltransferase activity"/>
    <property type="evidence" value="ECO:0007669"/>
    <property type="project" value="TreeGrafter"/>
</dbReference>